<keyword evidence="2" id="KW-1003">Cell membrane</keyword>
<keyword evidence="3" id="KW-0444">Lipid biosynthesis</keyword>
<feature type="domain" description="PLD phosphodiesterase" evidence="14">
    <location>
        <begin position="221"/>
        <end position="248"/>
    </location>
</feature>
<dbReference type="InterPro" id="IPR025202">
    <property type="entry name" value="PLD-like_dom"/>
</dbReference>
<dbReference type="Pfam" id="PF13091">
    <property type="entry name" value="PLDc_2"/>
    <property type="match status" value="2"/>
</dbReference>
<dbReference type="InterPro" id="IPR027379">
    <property type="entry name" value="CLS_N"/>
</dbReference>
<evidence type="ECO:0000256" key="9">
    <source>
        <dbReference type="ARBA" id="ARBA00023136"/>
    </source>
</evidence>
<evidence type="ECO:0000256" key="1">
    <source>
        <dbReference type="ARBA" id="ARBA00004651"/>
    </source>
</evidence>
<evidence type="ECO:0000256" key="11">
    <source>
        <dbReference type="ARBA" id="ARBA00023264"/>
    </source>
</evidence>
<feature type="transmembrane region" description="Helical" evidence="13">
    <location>
        <begin position="12"/>
        <end position="32"/>
    </location>
</feature>
<organism evidence="15 16">
    <name type="scientific">Kocuria aegyptia</name>
    <dbReference type="NCBI Taxonomy" id="330943"/>
    <lineage>
        <taxon>Bacteria</taxon>
        <taxon>Bacillati</taxon>
        <taxon>Actinomycetota</taxon>
        <taxon>Actinomycetes</taxon>
        <taxon>Micrococcales</taxon>
        <taxon>Micrococcaceae</taxon>
        <taxon>Kocuria</taxon>
    </lineage>
</organism>
<evidence type="ECO:0000256" key="7">
    <source>
        <dbReference type="ARBA" id="ARBA00022989"/>
    </source>
</evidence>
<evidence type="ECO:0000256" key="5">
    <source>
        <dbReference type="ARBA" id="ARBA00022692"/>
    </source>
</evidence>
<feature type="domain" description="PLD phosphodiesterase" evidence="14">
    <location>
        <begin position="402"/>
        <end position="429"/>
    </location>
</feature>
<dbReference type="SMART" id="SM00155">
    <property type="entry name" value="PLDc"/>
    <property type="match status" value="2"/>
</dbReference>
<dbReference type="Gene3D" id="3.30.870.10">
    <property type="entry name" value="Endonuclease Chain A"/>
    <property type="match status" value="2"/>
</dbReference>
<dbReference type="PANTHER" id="PTHR21248">
    <property type="entry name" value="CARDIOLIPIN SYNTHASE"/>
    <property type="match status" value="1"/>
</dbReference>
<evidence type="ECO:0000256" key="12">
    <source>
        <dbReference type="NCBIfam" id="TIGR04265"/>
    </source>
</evidence>
<evidence type="ECO:0000256" key="2">
    <source>
        <dbReference type="ARBA" id="ARBA00022475"/>
    </source>
</evidence>
<evidence type="ECO:0000259" key="14">
    <source>
        <dbReference type="PROSITE" id="PS50035"/>
    </source>
</evidence>
<keyword evidence="5 13" id="KW-0812">Transmembrane</keyword>
<evidence type="ECO:0000256" key="10">
    <source>
        <dbReference type="ARBA" id="ARBA00023209"/>
    </source>
</evidence>
<keyword evidence="4" id="KW-0808">Transferase</keyword>
<name>A0ABN2KRN4_9MICC</name>
<evidence type="ECO:0000313" key="15">
    <source>
        <dbReference type="EMBL" id="GAA1761550.1"/>
    </source>
</evidence>
<comment type="caution">
    <text evidence="15">The sequence shown here is derived from an EMBL/GenBank/DDBJ whole genome shotgun (WGS) entry which is preliminary data.</text>
</comment>
<dbReference type="PANTHER" id="PTHR21248:SF22">
    <property type="entry name" value="PHOSPHOLIPASE D"/>
    <property type="match status" value="1"/>
</dbReference>
<dbReference type="InterPro" id="IPR022924">
    <property type="entry name" value="Cardiolipin_synthase"/>
</dbReference>
<feature type="transmembrane region" description="Helical" evidence="13">
    <location>
        <begin position="44"/>
        <end position="62"/>
    </location>
</feature>
<comment type="subcellular location">
    <subcellularLocation>
        <location evidence="1">Cell membrane</location>
        <topology evidence="1">Multi-pass membrane protein</topology>
    </subcellularLocation>
</comment>
<keyword evidence="16" id="KW-1185">Reference proteome</keyword>
<dbReference type="SUPFAM" id="SSF56024">
    <property type="entry name" value="Phospholipase D/nuclease"/>
    <property type="match status" value="2"/>
</dbReference>
<keyword evidence="11" id="KW-1208">Phospholipid metabolism</keyword>
<keyword evidence="9 13" id="KW-0472">Membrane</keyword>
<evidence type="ECO:0000256" key="4">
    <source>
        <dbReference type="ARBA" id="ARBA00022679"/>
    </source>
</evidence>
<evidence type="ECO:0000256" key="6">
    <source>
        <dbReference type="ARBA" id="ARBA00022737"/>
    </source>
</evidence>
<dbReference type="NCBIfam" id="TIGR04265">
    <property type="entry name" value="bac_cardiolipin"/>
    <property type="match status" value="1"/>
</dbReference>
<evidence type="ECO:0000256" key="8">
    <source>
        <dbReference type="ARBA" id="ARBA00023098"/>
    </source>
</evidence>
<dbReference type="Pfam" id="PF13396">
    <property type="entry name" value="PLDc_N"/>
    <property type="match status" value="1"/>
</dbReference>
<keyword evidence="10" id="KW-0594">Phospholipid biosynthesis</keyword>
<dbReference type="InterPro" id="IPR001736">
    <property type="entry name" value="PLipase_D/transphosphatidylase"/>
</dbReference>
<reference evidence="15 16" key="1">
    <citation type="journal article" date="2019" name="Int. J. Syst. Evol. Microbiol.">
        <title>The Global Catalogue of Microorganisms (GCM) 10K type strain sequencing project: providing services to taxonomists for standard genome sequencing and annotation.</title>
        <authorList>
            <consortium name="The Broad Institute Genomics Platform"/>
            <consortium name="The Broad Institute Genome Sequencing Center for Infectious Disease"/>
            <person name="Wu L."/>
            <person name="Ma J."/>
        </authorList>
    </citation>
    <scope>NUCLEOTIDE SEQUENCE [LARGE SCALE GENOMIC DNA]</scope>
    <source>
        <strain evidence="15 16">JCM 14735</strain>
    </source>
</reference>
<evidence type="ECO:0000256" key="3">
    <source>
        <dbReference type="ARBA" id="ARBA00022516"/>
    </source>
</evidence>
<keyword evidence="8" id="KW-0443">Lipid metabolism</keyword>
<protein>
    <recommendedName>
        <fullName evidence="12">Cardiolipin synthase</fullName>
        <ecNumber evidence="12">2.7.8.-</ecNumber>
    </recommendedName>
</protein>
<sequence length="489" mass="54831">MIQFLLETPPQWVSVVIIAATVLIGLLAAGIVPHNRTAGAGWGWLLIIFMLPILGIVAYLVFGRADLPRRRKEKQRQAPDLVEKTASGTGLEDSRRMRPWITQAVRLNRSNGAFPLAGGHRIEVLDDYEESLQTMAEAIRGAEHYVHFQFYIAVADDTTEPVIAALEDAQARGITVRVLIDHLGSVSYPGYKQLVHRLNEAGVDWRRMLPVRPWRGEYQRPDLRNHRKILVIDGAVAFTGSMNVIDRSYNKKKNRKKHLQWVGLMLRVQGPAVGHLNAVFATDWSCETDDMILGRTPAPVPVPSPGGVACQVLPSGPGWDQQSNRELFHHVFACAQEKITVCTPYFVPDEALLTALRTAVGRGVEVRLYVGETSSHALTHHAQRSYYEQLIRAGVRIFLYPAPWVLHAKFVLADEQVAVVGSSNMDIRSFALDHEVNLMVIDPGFLTRMHALVDSYHEDSHELDLGDWLARPRHQKYLDNLARLTSALQ</sequence>
<evidence type="ECO:0000313" key="16">
    <source>
        <dbReference type="Proteomes" id="UP001501204"/>
    </source>
</evidence>
<evidence type="ECO:0000256" key="13">
    <source>
        <dbReference type="SAM" id="Phobius"/>
    </source>
</evidence>
<gene>
    <name evidence="15" type="primary">cls_2</name>
    <name evidence="15" type="ORF">GCM10009767_20710</name>
</gene>
<dbReference type="EC" id="2.7.8.-" evidence="12"/>
<keyword evidence="7 13" id="KW-1133">Transmembrane helix</keyword>
<proteinExistence type="predicted"/>
<dbReference type="PROSITE" id="PS50035">
    <property type="entry name" value="PLD"/>
    <property type="match status" value="2"/>
</dbReference>
<dbReference type="Proteomes" id="UP001501204">
    <property type="component" value="Unassembled WGS sequence"/>
</dbReference>
<dbReference type="RefSeq" id="WP_344122222.1">
    <property type="nucleotide sequence ID" value="NZ_BAAAOA010000021.1"/>
</dbReference>
<dbReference type="EMBL" id="BAAAOA010000021">
    <property type="protein sequence ID" value="GAA1761550.1"/>
    <property type="molecule type" value="Genomic_DNA"/>
</dbReference>
<accession>A0ABN2KRN4</accession>
<keyword evidence="6" id="KW-0677">Repeat</keyword>